<dbReference type="SUPFAM" id="SSF50978">
    <property type="entry name" value="WD40 repeat-like"/>
    <property type="match status" value="1"/>
</dbReference>
<dbReference type="GO" id="GO:0032040">
    <property type="term" value="C:small-subunit processome"/>
    <property type="evidence" value="ECO:0007669"/>
    <property type="project" value="TreeGrafter"/>
</dbReference>
<evidence type="ECO:0000313" key="8">
    <source>
        <dbReference type="EMBL" id="KIM50912.1"/>
    </source>
</evidence>
<evidence type="ECO:0000313" key="9">
    <source>
        <dbReference type="Proteomes" id="UP000053989"/>
    </source>
</evidence>
<accession>A0A0C2ZD49</accession>
<evidence type="ECO:0000256" key="1">
    <source>
        <dbReference type="ARBA" id="ARBA00004604"/>
    </source>
</evidence>
<protein>
    <submittedName>
        <fullName evidence="8">Uncharacterized protein</fullName>
    </submittedName>
</protein>
<keyword evidence="3" id="KW-0853">WD repeat</keyword>
<dbReference type="OrthoDB" id="1935146at2759"/>
<dbReference type="GO" id="GO:0034388">
    <property type="term" value="C:Pwp2p-containing subcomplex of 90S preribosome"/>
    <property type="evidence" value="ECO:0007669"/>
    <property type="project" value="TreeGrafter"/>
</dbReference>
<dbReference type="Proteomes" id="UP000053989">
    <property type="component" value="Unassembled WGS sequence"/>
</dbReference>
<dbReference type="InParanoid" id="A0A0C2ZD49"/>
<dbReference type="InterPro" id="IPR036322">
    <property type="entry name" value="WD40_repeat_dom_sf"/>
</dbReference>
<comment type="subcellular location">
    <subcellularLocation>
        <location evidence="1">Nucleus</location>
        <location evidence="1">Nucleolus</location>
    </subcellularLocation>
</comment>
<feature type="compositionally biased region" description="Polar residues" evidence="7">
    <location>
        <begin position="107"/>
        <end position="120"/>
    </location>
</feature>
<evidence type="ECO:0000256" key="5">
    <source>
        <dbReference type="ARBA" id="ARBA00023242"/>
    </source>
</evidence>
<gene>
    <name evidence="8" type="ORF">SCLCIDRAFT_1225009</name>
</gene>
<evidence type="ECO:0000256" key="4">
    <source>
        <dbReference type="ARBA" id="ARBA00022737"/>
    </source>
</evidence>
<comment type="similarity">
    <text evidence="6">Belongs to the WD repeat UTP18 family.</text>
</comment>
<dbReference type="EMBL" id="KN822310">
    <property type="protein sequence ID" value="KIM50912.1"/>
    <property type="molecule type" value="Genomic_DNA"/>
</dbReference>
<keyword evidence="5" id="KW-0539">Nucleus</keyword>
<dbReference type="PANTHER" id="PTHR18359:SF0">
    <property type="entry name" value="U3 SMALL NUCLEOLAR RNA-ASSOCIATED PROTEIN 18 HOMOLOG"/>
    <property type="match status" value="1"/>
</dbReference>
<dbReference type="HOGENOM" id="CLU_011055_2_0_1"/>
<dbReference type="Gene3D" id="2.130.10.10">
    <property type="entry name" value="YVTN repeat-like/Quinoprotein amine dehydrogenase"/>
    <property type="match status" value="1"/>
</dbReference>
<dbReference type="STRING" id="1036808.A0A0C2ZD49"/>
<dbReference type="PANTHER" id="PTHR18359">
    <property type="entry name" value="WD-REPEAT PROTEIN-RELATED"/>
    <property type="match status" value="1"/>
</dbReference>
<feature type="compositionally biased region" description="Basic and acidic residues" evidence="7">
    <location>
        <begin position="140"/>
        <end position="152"/>
    </location>
</feature>
<evidence type="ECO:0000256" key="6">
    <source>
        <dbReference type="ARBA" id="ARBA00025767"/>
    </source>
</evidence>
<evidence type="ECO:0000256" key="7">
    <source>
        <dbReference type="SAM" id="MobiDB-lite"/>
    </source>
</evidence>
<feature type="compositionally biased region" description="Acidic residues" evidence="7">
    <location>
        <begin position="127"/>
        <end position="139"/>
    </location>
</feature>
<keyword evidence="2" id="KW-0698">rRNA processing</keyword>
<organism evidence="8 9">
    <name type="scientific">Scleroderma citrinum Foug A</name>
    <dbReference type="NCBI Taxonomy" id="1036808"/>
    <lineage>
        <taxon>Eukaryota</taxon>
        <taxon>Fungi</taxon>
        <taxon>Dikarya</taxon>
        <taxon>Basidiomycota</taxon>
        <taxon>Agaricomycotina</taxon>
        <taxon>Agaricomycetes</taxon>
        <taxon>Agaricomycetidae</taxon>
        <taxon>Boletales</taxon>
        <taxon>Sclerodermatineae</taxon>
        <taxon>Sclerodermataceae</taxon>
        <taxon>Scleroderma</taxon>
    </lineage>
</organism>
<dbReference type="InterPro" id="IPR045161">
    <property type="entry name" value="Utp18"/>
</dbReference>
<evidence type="ECO:0000256" key="2">
    <source>
        <dbReference type="ARBA" id="ARBA00022552"/>
    </source>
</evidence>
<feature type="compositionally biased region" description="Basic and acidic residues" evidence="7">
    <location>
        <begin position="30"/>
        <end position="42"/>
    </location>
</feature>
<feature type="region of interest" description="Disordered" evidence="7">
    <location>
        <begin position="1"/>
        <end position="80"/>
    </location>
</feature>
<name>A0A0C2ZD49_9AGAM</name>
<dbReference type="SMART" id="SM00320">
    <property type="entry name" value="WD40"/>
    <property type="match status" value="6"/>
</dbReference>
<reference evidence="9" key="2">
    <citation type="submission" date="2015-01" db="EMBL/GenBank/DDBJ databases">
        <title>Evolutionary Origins and Diversification of the Mycorrhizal Mutualists.</title>
        <authorList>
            <consortium name="DOE Joint Genome Institute"/>
            <consortium name="Mycorrhizal Genomics Consortium"/>
            <person name="Kohler A."/>
            <person name="Kuo A."/>
            <person name="Nagy L.G."/>
            <person name="Floudas D."/>
            <person name="Copeland A."/>
            <person name="Barry K.W."/>
            <person name="Cichocki N."/>
            <person name="Veneault-Fourrey C."/>
            <person name="LaButti K."/>
            <person name="Lindquist E.A."/>
            <person name="Lipzen A."/>
            <person name="Lundell T."/>
            <person name="Morin E."/>
            <person name="Murat C."/>
            <person name="Riley R."/>
            <person name="Ohm R."/>
            <person name="Sun H."/>
            <person name="Tunlid A."/>
            <person name="Henrissat B."/>
            <person name="Grigoriev I.V."/>
            <person name="Hibbett D.S."/>
            <person name="Martin F."/>
        </authorList>
    </citation>
    <scope>NUCLEOTIDE SEQUENCE [LARGE SCALE GENOMIC DNA]</scope>
    <source>
        <strain evidence="9">Foug A</strain>
    </source>
</reference>
<dbReference type="AlphaFoldDB" id="A0A0C2ZD49"/>
<feature type="region of interest" description="Disordered" evidence="7">
    <location>
        <begin position="107"/>
        <end position="182"/>
    </location>
</feature>
<dbReference type="GO" id="GO:0006364">
    <property type="term" value="P:rRNA processing"/>
    <property type="evidence" value="ECO:0007669"/>
    <property type="project" value="UniProtKB-KW"/>
</dbReference>
<proteinExistence type="inferred from homology"/>
<dbReference type="FunCoup" id="A0A0C2ZD49">
    <property type="interactions" value="707"/>
</dbReference>
<keyword evidence="4" id="KW-0677">Repeat</keyword>
<reference evidence="8 9" key="1">
    <citation type="submission" date="2014-04" db="EMBL/GenBank/DDBJ databases">
        <authorList>
            <consortium name="DOE Joint Genome Institute"/>
            <person name="Kuo A."/>
            <person name="Kohler A."/>
            <person name="Nagy L.G."/>
            <person name="Floudas D."/>
            <person name="Copeland A."/>
            <person name="Barry K.W."/>
            <person name="Cichocki N."/>
            <person name="Veneault-Fourrey C."/>
            <person name="LaButti K."/>
            <person name="Lindquist E.A."/>
            <person name="Lipzen A."/>
            <person name="Lundell T."/>
            <person name="Morin E."/>
            <person name="Murat C."/>
            <person name="Sun H."/>
            <person name="Tunlid A."/>
            <person name="Henrissat B."/>
            <person name="Grigoriev I.V."/>
            <person name="Hibbett D.S."/>
            <person name="Martin F."/>
            <person name="Nordberg H.P."/>
            <person name="Cantor M.N."/>
            <person name="Hua S.X."/>
        </authorList>
    </citation>
    <scope>NUCLEOTIDE SEQUENCE [LARGE SCALE GENOMIC DNA]</scope>
    <source>
        <strain evidence="8 9">Foug A</strain>
    </source>
</reference>
<dbReference type="InterPro" id="IPR001680">
    <property type="entry name" value="WD40_rpt"/>
</dbReference>
<evidence type="ECO:0000256" key="3">
    <source>
        <dbReference type="ARBA" id="ARBA00022574"/>
    </source>
</evidence>
<feature type="compositionally biased region" description="Basic residues" evidence="7">
    <location>
        <begin position="1"/>
        <end position="10"/>
    </location>
</feature>
<keyword evidence="9" id="KW-1185">Reference proteome</keyword>
<sequence length="612" mass="67324">MTKHGRKRQKISKDETVHPLGSNVTSLLADDARKDDEERRLESMLFGVPYAPSSSHTKRNGDQTGFVISDEEDEDADAAAAGTSIRELEHMLDSDLFFIDDGAAPSSTDAATAYSETSHFPSYRSDSEDEHDDSGEEVDAADHSPHASESEIRTPVLITGQTPSPGDAPRRPRKAPAWTDPDDANLQISLTAHNRLRKLRDAPSEDMVTGPEYERKLRRQFERINPTPEWAAKARKMVQSSKRRRSGSDVDVGVEDILPDLLASTGGISAEKKTSVLTPGVISIARLRDANQAATAEGEIKSVQFHPSPQIPVLLTASADRRLRLFHIDGLTNPHAQTLHVPSLPVTHAVFHPSGSSILMTGPRPFYYTYDLQSGTSHRSPRGLWGTTFSSANQDASMEICAFSPGGDVLAVAGRRGHVHLVDWRSGAAQVVAGLKANAAIKSLWWSSARDGELLSLTEDSQVYVWDVRQRRCVKRWQDEGGFGSRIMSGDQRGNYLSIGSNTGLVNIYNAERAREDTKPKPLKTIGNLTTNISCLRYNHDAQLLAMASNVKKDQMRLIHLPSLTAYGNWPTSSTPLGHVTSMDFSTGSEYLAIGNNRGRVLLYHLREFEQQ</sequence>
<dbReference type="InterPro" id="IPR015943">
    <property type="entry name" value="WD40/YVTN_repeat-like_dom_sf"/>
</dbReference>